<organism evidence="1 2">
    <name type="scientific">Macroventuria anomochaeta</name>
    <dbReference type="NCBI Taxonomy" id="301207"/>
    <lineage>
        <taxon>Eukaryota</taxon>
        <taxon>Fungi</taxon>
        <taxon>Dikarya</taxon>
        <taxon>Ascomycota</taxon>
        <taxon>Pezizomycotina</taxon>
        <taxon>Dothideomycetes</taxon>
        <taxon>Pleosporomycetidae</taxon>
        <taxon>Pleosporales</taxon>
        <taxon>Pleosporineae</taxon>
        <taxon>Didymellaceae</taxon>
        <taxon>Macroventuria</taxon>
    </lineage>
</organism>
<name>A0ACB6SI02_9PLEO</name>
<dbReference type="Proteomes" id="UP000799754">
    <property type="component" value="Unassembled WGS sequence"/>
</dbReference>
<accession>A0ACB6SI02</accession>
<gene>
    <name evidence="1" type="ORF">BU25DRAFT_453332</name>
</gene>
<evidence type="ECO:0000313" key="1">
    <source>
        <dbReference type="EMBL" id="KAF2633587.1"/>
    </source>
</evidence>
<keyword evidence="2" id="KW-1185">Reference proteome</keyword>
<dbReference type="EMBL" id="MU006701">
    <property type="protein sequence ID" value="KAF2633587.1"/>
    <property type="molecule type" value="Genomic_DNA"/>
</dbReference>
<reference evidence="1" key="1">
    <citation type="journal article" date="2020" name="Stud. Mycol.">
        <title>101 Dothideomycetes genomes: a test case for predicting lifestyles and emergence of pathogens.</title>
        <authorList>
            <person name="Haridas S."/>
            <person name="Albert R."/>
            <person name="Binder M."/>
            <person name="Bloem J."/>
            <person name="Labutti K."/>
            <person name="Salamov A."/>
            <person name="Andreopoulos B."/>
            <person name="Baker S."/>
            <person name="Barry K."/>
            <person name="Bills G."/>
            <person name="Bluhm B."/>
            <person name="Cannon C."/>
            <person name="Castanera R."/>
            <person name="Culley D."/>
            <person name="Daum C."/>
            <person name="Ezra D."/>
            <person name="Gonzalez J."/>
            <person name="Henrissat B."/>
            <person name="Kuo A."/>
            <person name="Liang C."/>
            <person name="Lipzen A."/>
            <person name="Lutzoni F."/>
            <person name="Magnuson J."/>
            <person name="Mondo S."/>
            <person name="Nolan M."/>
            <person name="Ohm R."/>
            <person name="Pangilinan J."/>
            <person name="Park H.-J."/>
            <person name="Ramirez L."/>
            <person name="Alfaro M."/>
            <person name="Sun H."/>
            <person name="Tritt A."/>
            <person name="Yoshinaga Y."/>
            <person name="Zwiers L.-H."/>
            <person name="Turgeon B."/>
            <person name="Goodwin S."/>
            <person name="Spatafora J."/>
            <person name="Crous P."/>
            <person name="Grigoriev I."/>
        </authorList>
    </citation>
    <scope>NUCLEOTIDE SEQUENCE</scope>
    <source>
        <strain evidence="1">CBS 525.71</strain>
    </source>
</reference>
<evidence type="ECO:0000313" key="2">
    <source>
        <dbReference type="Proteomes" id="UP000799754"/>
    </source>
</evidence>
<comment type="caution">
    <text evidence="1">The sequence shown here is derived from an EMBL/GenBank/DDBJ whole genome shotgun (WGS) entry which is preliminary data.</text>
</comment>
<protein>
    <submittedName>
        <fullName evidence="1">Uncharacterized protein</fullName>
    </submittedName>
</protein>
<proteinExistence type="predicted"/>
<sequence>MRGDIDQNNGFYLSVFNNETGVADIDFTPLTELEARAPAEEVAAAPASLLKRATTCSGNRSIIVHLGGETSFFYNYQGNYLAYQLIINMHTIVSQHCGQDGYGYDRRTNGGGANDLTVGHTWRGDHFC</sequence>